<evidence type="ECO:0000256" key="7">
    <source>
        <dbReference type="ARBA" id="ARBA00022763"/>
    </source>
</evidence>
<dbReference type="PANTHER" id="PTHR33693:SF1">
    <property type="entry name" value="TYPE-4 URACIL-DNA GLYCOSYLASE"/>
    <property type="match status" value="1"/>
</dbReference>
<feature type="domain" description="Uracil-DNA glycosylase-like" evidence="13">
    <location>
        <begin position="175"/>
        <end position="321"/>
    </location>
</feature>
<evidence type="ECO:0000256" key="1">
    <source>
        <dbReference type="ARBA" id="ARBA00001400"/>
    </source>
</evidence>
<evidence type="ECO:0000313" key="15">
    <source>
        <dbReference type="Proteomes" id="UP000318017"/>
    </source>
</evidence>
<evidence type="ECO:0000256" key="12">
    <source>
        <dbReference type="SAM" id="MobiDB-lite"/>
    </source>
</evidence>
<dbReference type="GO" id="GO:0006281">
    <property type="term" value="P:DNA repair"/>
    <property type="evidence" value="ECO:0007669"/>
    <property type="project" value="UniProtKB-KW"/>
</dbReference>
<dbReference type="InterPro" id="IPR005122">
    <property type="entry name" value="Uracil-DNA_glycosylase-like"/>
</dbReference>
<evidence type="ECO:0000256" key="9">
    <source>
        <dbReference type="ARBA" id="ARBA00023004"/>
    </source>
</evidence>
<dbReference type="CDD" id="cd10030">
    <property type="entry name" value="UDG-F4_TTUDGA_SPO1dp_like"/>
    <property type="match status" value="1"/>
</dbReference>
<keyword evidence="8" id="KW-0378">Hydrolase</keyword>
<comment type="similarity">
    <text evidence="2">Belongs to the uracil-DNA glycosylase (UDG) superfamily. Type 4 (UDGa) family.</text>
</comment>
<evidence type="ECO:0000256" key="5">
    <source>
        <dbReference type="ARBA" id="ARBA00022485"/>
    </source>
</evidence>
<keyword evidence="10" id="KW-0411">Iron-sulfur</keyword>
<evidence type="ECO:0000259" key="13">
    <source>
        <dbReference type="SMART" id="SM00986"/>
    </source>
</evidence>
<dbReference type="NCBIfam" id="TIGR00758">
    <property type="entry name" value="UDG_fam4"/>
    <property type="match status" value="1"/>
</dbReference>
<name>A0A518GCL2_9BACT</name>
<evidence type="ECO:0000256" key="6">
    <source>
        <dbReference type="ARBA" id="ARBA00022723"/>
    </source>
</evidence>
<dbReference type="GO" id="GO:0004844">
    <property type="term" value="F:uracil DNA N-glycosylase activity"/>
    <property type="evidence" value="ECO:0007669"/>
    <property type="project" value="UniProtKB-EC"/>
</dbReference>
<evidence type="ECO:0000256" key="8">
    <source>
        <dbReference type="ARBA" id="ARBA00022801"/>
    </source>
</evidence>
<keyword evidence="9" id="KW-0408">Iron</keyword>
<sequence>MDIQQLQQSITQILETSRRCGLQRIERSSTDALPAELLAHFAQLQAGGLARQAGVAGLEAGAAPGNSDQGVPAVNSRSAASEGQGVSANAEPVGSEKNPAGVAKTAAVAPAAMGAASSGLAGKEPEAIGLGVPAAWALPVLEEDQRQARLQALDAQVKQCRECAGIVNYRQQTVFGAGQLRPTVCFMGEAPGAEEDRSGQPFIGKAGQLLTKIIQAMKLNREEVYILNALKCRPPQNRTPIPEEIGFCRHFAASQLDVLQPKFIVCLGAVAVQSLLQSKLSIGRLRGRFHQYAGAQVVVTYHPSYLLRNESAKKLVWEDMQMLMREL</sequence>
<feature type="compositionally biased region" description="Polar residues" evidence="12">
    <location>
        <begin position="75"/>
        <end position="87"/>
    </location>
</feature>
<comment type="catalytic activity">
    <reaction evidence="1">
        <text>Hydrolyzes single-stranded DNA or mismatched double-stranded DNA and polynucleotides, releasing free uracil.</text>
        <dbReference type="EC" id="3.2.2.27"/>
    </reaction>
</comment>
<dbReference type="RefSeq" id="WP_231690875.1">
    <property type="nucleotide sequence ID" value="NZ_CP036298.1"/>
</dbReference>
<dbReference type="PANTHER" id="PTHR33693">
    <property type="entry name" value="TYPE-5 URACIL-DNA GLYCOSYLASE"/>
    <property type="match status" value="1"/>
</dbReference>
<dbReference type="GO" id="GO:0051539">
    <property type="term" value="F:4 iron, 4 sulfur cluster binding"/>
    <property type="evidence" value="ECO:0007669"/>
    <property type="project" value="UniProtKB-KW"/>
</dbReference>
<evidence type="ECO:0000256" key="4">
    <source>
        <dbReference type="ARBA" id="ARBA00019403"/>
    </source>
</evidence>
<dbReference type="KEGG" id="ahel:Q31a_47080"/>
<keyword evidence="7" id="KW-0227">DNA damage</keyword>
<proteinExistence type="inferred from homology"/>
<evidence type="ECO:0000256" key="10">
    <source>
        <dbReference type="ARBA" id="ARBA00023014"/>
    </source>
</evidence>
<evidence type="ECO:0000313" key="14">
    <source>
        <dbReference type="EMBL" id="QDV26336.1"/>
    </source>
</evidence>
<keyword evidence="15" id="KW-1185">Reference proteome</keyword>
<dbReference type="InterPro" id="IPR051536">
    <property type="entry name" value="UDG_Type-4/5"/>
</dbReference>
<dbReference type="SMART" id="SM00987">
    <property type="entry name" value="UreE_C"/>
    <property type="match status" value="1"/>
</dbReference>
<evidence type="ECO:0000256" key="3">
    <source>
        <dbReference type="ARBA" id="ARBA00012030"/>
    </source>
</evidence>
<dbReference type="SMART" id="SM00986">
    <property type="entry name" value="UDG"/>
    <property type="match status" value="1"/>
</dbReference>
<protein>
    <recommendedName>
        <fullName evidence="4">Type-4 uracil-DNA glycosylase</fullName>
        <ecNumber evidence="3">3.2.2.27</ecNumber>
    </recommendedName>
</protein>
<dbReference type="Pfam" id="PF03167">
    <property type="entry name" value="UDG"/>
    <property type="match status" value="1"/>
</dbReference>
<dbReference type="InterPro" id="IPR005273">
    <property type="entry name" value="Ura-DNA_glyco_family4"/>
</dbReference>
<evidence type="ECO:0000256" key="2">
    <source>
        <dbReference type="ARBA" id="ARBA00006521"/>
    </source>
</evidence>
<reference evidence="14 15" key="1">
    <citation type="submission" date="2019-02" db="EMBL/GenBank/DDBJ databases">
        <title>Deep-cultivation of Planctomycetes and their phenomic and genomic characterization uncovers novel biology.</title>
        <authorList>
            <person name="Wiegand S."/>
            <person name="Jogler M."/>
            <person name="Boedeker C."/>
            <person name="Pinto D."/>
            <person name="Vollmers J."/>
            <person name="Rivas-Marin E."/>
            <person name="Kohn T."/>
            <person name="Peeters S.H."/>
            <person name="Heuer A."/>
            <person name="Rast P."/>
            <person name="Oberbeckmann S."/>
            <person name="Bunk B."/>
            <person name="Jeske O."/>
            <person name="Meyerdierks A."/>
            <person name="Storesund J.E."/>
            <person name="Kallscheuer N."/>
            <person name="Luecker S."/>
            <person name="Lage O.M."/>
            <person name="Pohl T."/>
            <person name="Merkel B.J."/>
            <person name="Hornburger P."/>
            <person name="Mueller R.-W."/>
            <person name="Bruemmer F."/>
            <person name="Labrenz M."/>
            <person name="Spormann A.M."/>
            <person name="Op den Camp H."/>
            <person name="Overmann J."/>
            <person name="Amann R."/>
            <person name="Jetten M.S.M."/>
            <person name="Mascher T."/>
            <person name="Medema M.H."/>
            <person name="Devos D.P."/>
            <person name="Kaster A.-K."/>
            <person name="Ovreas L."/>
            <person name="Rohde M."/>
            <person name="Galperin M.Y."/>
            <person name="Jogler C."/>
        </authorList>
    </citation>
    <scope>NUCLEOTIDE SEQUENCE [LARGE SCALE GENOMIC DNA]</scope>
    <source>
        <strain evidence="14 15">Q31a</strain>
    </source>
</reference>
<dbReference type="AlphaFoldDB" id="A0A518GCL2"/>
<keyword evidence="5" id="KW-0004">4Fe-4S</keyword>
<organism evidence="14 15">
    <name type="scientific">Aureliella helgolandensis</name>
    <dbReference type="NCBI Taxonomy" id="2527968"/>
    <lineage>
        <taxon>Bacteria</taxon>
        <taxon>Pseudomonadati</taxon>
        <taxon>Planctomycetota</taxon>
        <taxon>Planctomycetia</taxon>
        <taxon>Pirellulales</taxon>
        <taxon>Pirellulaceae</taxon>
        <taxon>Aureliella</taxon>
    </lineage>
</organism>
<dbReference type="Proteomes" id="UP000318017">
    <property type="component" value="Chromosome"/>
</dbReference>
<feature type="region of interest" description="Disordered" evidence="12">
    <location>
        <begin position="61"/>
        <end position="98"/>
    </location>
</feature>
<dbReference type="GO" id="GO:0046872">
    <property type="term" value="F:metal ion binding"/>
    <property type="evidence" value="ECO:0007669"/>
    <property type="project" value="UniProtKB-KW"/>
</dbReference>
<dbReference type="Gene3D" id="3.40.470.10">
    <property type="entry name" value="Uracil-DNA glycosylase-like domain"/>
    <property type="match status" value="1"/>
</dbReference>
<dbReference type="InterPro" id="IPR036895">
    <property type="entry name" value="Uracil-DNA_glycosylase-like_sf"/>
</dbReference>
<dbReference type="SUPFAM" id="SSF52141">
    <property type="entry name" value="Uracil-DNA glycosylase-like"/>
    <property type="match status" value="1"/>
</dbReference>
<evidence type="ECO:0000256" key="11">
    <source>
        <dbReference type="ARBA" id="ARBA00023204"/>
    </source>
</evidence>
<dbReference type="EC" id="3.2.2.27" evidence="3"/>
<keyword evidence="6" id="KW-0479">Metal-binding</keyword>
<gene>
    <name evidence="14" type="ORF">Q31a_47080</name>
</gene>
<keyword evidence="11" id="KW-0234">DNA repair</keyword>
<dbReference type="EMBL" id="CP036298">
    <property type="protein sequence ID" value="QDV26336.1"/>
    <property type="molecule type" value="Genomic_DNA"/>
</dbReference>
<accession>A0A518GCL2</accession>